<sequence>MTAASNNKAHNYTPRARAGSVEFGNTLARSNYGSIDVKSSLQSNGRAKHAEGVAPTPCTWPSLTSLPNVKHCLNA</sequence>
<keyword evidence="3" id="KW-1185">Reference proteome</keyword>
<comment type="caution">
    <text evidence="2">The sequence shown here is derived from an EMBL/GenBank/DDBJ whole genome shotgun (WGS) entry which is preliminary data.</text>
</comment>
<feature type="region of interest" description="Disordered" evidence="1">
    <location>
        <begin position="1"/>
        <end position="20"/>
    </location>
</feature>
<proteinExistence type="predicted"/>
<organism evidence="2 3">
    <name type="scientific">Dovyalis caffra</name>
    <dbReference type="NCBI Taxonomy" id="77055"/>
    <lineage>
        <taxon>Eukaryota</taxon>
        <taxon>Viridiplantae</taxon>
        <taxon>Streptophyta</taxon>
        <taxon>Embryophyta</taxon>
        <taxon>Tracheophyta</taxon>
        <taxon>Spermatophyta</taxon>
        <taxon>Magnoliopsida</taxon>
        <taxon>eudicotyledons</taxon>
        <taxon>Gunneridae</taxon>
        <taxon>Pentapetalae</taxon>
        <taxon>rosids</taxon>
        <taxon>fabids</taxon>
        <taxon>Malpighiales</taxon>
        <taxon>Salicaceae</taxon>
        <taxon>Flacourtieae</taxon>
        <taxon>Dovyalis</taxon>
    </lineage>
</organism>
<evidence type="ECO:0000313" key="2">
    <source>
        <dbReference type="EMBL" id="CAK7349731.1"/>
    </source>
</evidence>
<gene>
    <name evidence="2" type="ORF">DCAF_LOCUS22451</name>
</gene>
<evidence type="ECO:0000313" key="3">
    <source>
        <dbReference type="Proteomes" id="UP001314170"/>
    </source>
</evidence>
<reference evidence="2 3" key="1">
    <citation type="submission" date="2024-01" db="EMBL/GenBank/DDBJ databases">
        <authorList>
            <person name="Waweru B."/>
        </authorList>
    </citation>
    <scope>NUCLEOTIDE SEQUENCE [LARGE SCALE GENOMIC DNA]</scope>
</reference>
<protein>
    <submittedName>
        <fullName evidence="2">Uncharacterized protein</fullName>
    </submittedName>
</protein>
<feature type="compositionally biased region" description="Polar residues" evidence="1">
    <location>
        <begin position="1"/>
        <end position="10"/>
    </location>
</feature>
<dbReference type="AlphaFoldDB" id="A0AAV1SEE8"/>
<dbReference type="EMBL" id="CAWUPB010001176">
    <property type="protein sequence ID" value="CAK7349731.1"/>
    <property type="molecule type" value="Genomic_DNA"/>
</dbReference>
<accession>A0AAV1SEE8</accession>
<dbReference type="Proteomes" id="UP001314170">
    <property type="component" value="Unassembled WGS sequence"/>
</dbReference>
<name>A0AAV1SEE8_9ROSI</name>
<evidence type="ECO:0000256" key="1">
    <source>
        <dbReference type="SAM" id="MobiDB-lite"/>
    </source>
</evidence>